<dbReference type="WBParaSite" id="SCUD_0001475701-mRNA-1">
    <property type="protein sequence ID" value="SCUD_0001475701-mRNA-1"/>
    <property type="gene ID" value="SCUD_0001475701"/>
</dbReference>
<evidence type="ECO:0000313" key="3">
    <source>
        <dbReference type="WBParaSite" id="SCUD_0001475701-mRNA-1"/>
    </source>
</evidence>
<reference evidence="3" key="1">
    <citation type="submission" date="2016-06" db="UniProtKB">
        <authorList>
            <consortium name="WormBaseParasite"/>
        </authorList>
    </citation>
    <scope>IDENTIFICATION</scope>
</reference>
<accession>A0A183KI99</accession>
<organism evidence="3">
    <name type="scientific">Schistosoma curassoni</name>
    <dbReference type="NCBI Taxonomy" id="6186"/>
    <lineage>
        <taxon>Eukaryota</taxon>
        <taxon>Metazoa</taxon>
        <taxon>Spiralia</taxon>
        <taxon>Lophotrochozoa</taxon>
        <taxon>Platyhelminthes</taxon>
        <taxon>Trematoda</taxon>
        <taxon>Digenea</taxon>
        <taxon>Strigeidida</taxon>
        <taxon>Schistosomatoidea</taxon>
        <taxon>Schistosomatidae</taxon>
        <taxon>Schistosoma</taxon>
    </lineage>
</organism>
<evidence type="ECO:0000313" key="2">
    <source>
        <dbReference type="Proteomes" id="UP000279833"/>
    </source>
</evidence>
<keyword evidence="2" id="KW-1185">Reference proteome</keyword>
<evidence type="ECO:0000313" key="1">
    <source>
        <dbReference type="EMBL" id="VDP57346.1"/>
    </source>
</evidence>
<gene>
    <name evidence="1" type="ORF">SCUD_LOCUS14754</name>
</gene>
<sequence length="94" mass="10280">MVVIGLLVDKDGGGSGGDDKFAKPVLPPLLLNPPADRDVFDEPNDELVEFDCCLLLIIDNDELVGGVDRLYNGCCWLFNVTHNGLKLFDDVECN</sequence>
<reference evidence="1 2" key="2">
    <citation type="submission" date="2018-11" db="EMBL/GenBank/DDBJ databases">
        <authorList>
            <consortium name="Pathogen Informatics"/>
        </authorList>
    </citation>
    <scope>NUCLEOTIDE SEQUENCE [LARGE SCALE GENOMIC DNA]</scope>
    <source>
        <strain evidence="1">Dakar</strain>
        <strain evidence="2">Dakar, Senegal</strain>
    </source>
</reference>
<protein>
    <submittedName>
        <fullName evidence="1 3">Uncharacterized protein</fullName>
    </submittedName>
</protein>
<dbReference type="EMBL" id="UZAK01036989">
    <property type="protein sequence ID" value="VDP57346.1"/>
    <property type="molecule type" value="Genomic_DNA"/>
</dbReference>
<dbReference type="Proteomes" id="UP000279833">
    <property type="component" value="Unassembled WGS sequence"/>
</dbReference>
<name>A0A183KI99_9TREM</name>
<proteinExistence type="predicted"/>
<dbReference type="AlphaFoldDB" id="A0A183KI99"/>